<comment type="catalytic activity">
    <reaction evidence="1">
        <text>ATP + protein L-histidine = ADP + protein N-phospho-L-histidine.</text>
        <dbReference type="EC" id="2.7.13.3"/>
    </reaction>
</comment>
<evidence type="ECO:0000256" key="10">
    <source>
        <dbReference type="SAM" id="Phobius"/>
    </source>
</evidence>
<dbReference type="Gene3D" id="1.10.287.130">
    <property type="match status" value="1"/>
</dbReference>
<keyword evidence="10" id="KW-0812">Transmembrane</keyword>
<dbReference type="InterPro" id="IPR005467">
    <property type="entry name" value="His_kinase_dom"/>
</dbReference>
<dbReference type="InterPro" id="IPR036890">
    <property type="entry name" value="HATPase_C_sf"/>
</dbReference>
<dbReference type="CDD" id="cd00130">
    <property type="entry name" value="PAS"/>
    <property type="match status" value="1"/>
</dbReference>
<dbReference type="Pfam" id="PF13188">
    <property type="entry name" value="PAS_8"/>
    <property type="match status" value="1"/>
</dbReference>
<dbReference type="RefSeq" id="WP_106197497.1">
    <property type="nucleotide sequence ID" value="NZ_QGHD01000001.1"/>
</dbReference>
<dbReference type="EC" id="2.7.13.3" evidence="2"/>
<feature type="transmembrane region" description="Helical" evidence="10">
    <location>
        <begin position="76"/>
        <end position="100"/>
    </location>
</feature>
<feature type="transmembrane region" description="Helical" evidence="10">
    <location>
        <begin position="12"/>
        <end position="32"/>
    </location>
</feature>
<name>A0ABX5LPK0_9BACT</name>
<reference evidence="13 14" key="1">
    <citation type="submission" date="2018-05" db="EMBL/GenBank/DDBJ databases">
        <title>Animal gut microbial communities from fecal samples from Wisconsin, USA.</title>
        <authorList>
            <person name="Neumann A."/>
        </authorList>
    </citation>
    <scope>NUCLEOTIDE SEQUENCE [LARGE SCALE GENOMIC DNA]</scope>
    <source>
        <strain evidence="13 14">UWS4</strain>
    </source>
</reference>
<dbReference type="Pfam" id="PF02518">
    <property type="entry name" value="HATPase_c"/>
    <property type="match status" value="1"/>
</dbReference>
<dbReference type="InterPro" id="IPR004358">
    <property type="entry name" value="Sig_transdc_His_kin-like_C"/>
</dbReference>
<dbReference type="SUPFAM" id="SSF55785">
    <property type="entry name" value="PYP-like sensor domain (PAS domain)"/>
    <property type="match status" value="1"/>
</dbReference>
<dbReference type="SUPFAM" id="SSF55874">
    <property type="entry name" value="ATPase domain of HSP90 chaperone/DNA topoisomerase II/histidine kinase"/>
    <property type="match status" value="1"/>
</dbReference>
<feature type="transmembrane region" description="Helical" evidence="10">
    <location>
        <begin position="210"/>
        <end position="229"/>
    </location>
</feature>
<evidence type="ECO:0000256" key="8">
    <source>
        <dbReference type="ARBA" id="ARBA00023012"/>
    </source>
</evidence>
<evidence type="ECO:0000256" key="5">
    <source>
        <dbReference type="ARBA" id="ARBA00022741"/>
    </source>
</evidence>
<dbReference type="Gene3D" id="3.30.450.20">
    <property type="entry name" value="PAS domain"/>
    <property type="match status" value="2"/>
</dbReference>
<dbReference type="SUPFAM" id="SSF47384">
    <property type="entry name" value="Homodimeric domain of signal transducing histidine kinase"/>
    <property type="match status" value="1"/>
</dbReference>
<evidence type="ECO:0000256" key="6">
    <source>
        <dbReference type="ARBA" id="ARBA00022777"/>
    </source>
</evidence>
<evidence type="ECO:0000256" key="1">
    <source>
        <dbReference type="ARBA" id="ARBA00000085"/>
    </source>
</evidence>
<feature type="transmembrane region" description="Helical" evidence="10">
    <location>
        <begin position="155"/>
        <end position="176"/>
    </location>
</feature>
<keyword evidence="7" id="KW-0067">ATP-binding</keyword>
<gene>
    <name evidence="13" type="ORF">B0H50_10177</name>
</gene>
<dbReference type="SMART" id="SM00091">
    <property type="entry name" value="PAS"/>
    <property type="match status" value="1"/>
</dbReference>
<accession>A0ABX5LPK0</accession>
<keyword evidence="10" id="KW-0472">Membrane</keyword>
<keyword evidence="14" id="KW-1185">Reference proteome</keyword>
<keyword evidence="3" id="KW-0597">Phosphoprotein</keyword>
<dbReference type="InterPro" id="IPR035965">
    <property type="entry name" value="PAS-like_dom_sf"/>
</dbReference>
<evidence type="ECO:0000313" key="13">
    <source>
        <dbReference type="EMBL" id="PWL04066.1"/>
    </source>
</evidence>
<evidence type="ECO:0000256" key="2">
    <source>
        <dbReference type="ARBA" id="ARBA00012438"/>
    </source>
</evidence>
<feature type="transmembrane region" description="Helical" evidence="10">
    <location>
        <begin position="44"/>
        <end position="64"/>
    </location>
</feature>
<dbReference type="InterPro" id="IPR036097">
    <property type="entry name" value="HisK_dim/P_sf"/>
</dbReference>
<dbReference type="PANTHER" id="PTHR43065">
    <property type="entry name" value="SENSOR HISTIDINE KINASE"/>
    <property type="match status" value="1"/>
</dbReference>
<dbReference type="PROSITE" id="PS50109">
    <property type="entry name" value="HIS_KIN"/>
    <property type="match status" value="1"/>
</dbReference>
<feature type="coiled-coil region" evidence="9">
    <location>
        <begin position="475"/>
        <end position="502"/>
    </location>
</feature>
<dbReference type="PANTHER" id="PTHR43065:SF46">
    <property type="entry name" value="C4-DICARBOXYLATE TRANSPORT SENSOR PROTEIN DCTB"/>
    <property type="match status" value="1"/>
</dbReference>
<dbReference type="PROSITE" id="PS50112">
    <property type="entry name" value="PAS"/>
    <property type="match status" value="1"/>
</dbReference>
<keyword evidence="10" id="KW-1133">Transmembrane helix</keyword>
<evidence type="ECO:0000256" key="3">
    <source>
        <dbReference type="ARBA" id="ARBA00022553"/>
    </source>
</evidence>
<keyword evidence="6" id="KW-0418">Kinase</keyword>
<dbReference type="InterPro" id="IPR003594">
    <property type="entry name" value="HATPase_dom"/>
</dbReference>
<proteinExistence type="predicted"/>
<dbReference type="EMBL" id="QGHD01000001">
    <property type="protein sequence ID" value="PWL04066.1"/>
    <property type="molecule type" value="Genomic_DNA"/>
</dbReference>
<keyword evidence="5" id="KW-0547">Nucleotide-binding</keyword>
<dbReference type="InterPro" id="IPR000014">
    <property type="entry name" value="PAS"/>
</dbReference>
<feature type="domain" description="PAS" evidence="12">
    <location>
        <begin position="242"/>
        <end position="298"/>
    </location>
</feature>
<evidence type="ECO:0000259" key="12">
    <source>
        <dbReference type="PROSITE" id="PS50112"/>
    </source>
</evidence>
<evidence type="ECO:0000259" key="11">
    <source>
        <dbReference type="PROSITE" id="PS50109"/>
    </source>
</evidence>
<keyword evidence="8" id="KW-0902">Two-component regulatory system</keyword>
<protein>
    <recommendedName>
        <fullName evidence="2">histidine kinase</fullName>
        <ecNumber evidence="2">2.7.13.3</ecNumber>
    </recommendedName>
</protein>
<sequence length="748" mass="84082">MNAFEFDIHFLHGTLALLMCVVLTPMLLTTILSNSFAKQLQRNLVYLILLNIVWNLLAFIEQLPTIYISDEMRQTVYILGVICWIQYGYAIFCVISELAGKTIRPIWKKIKNFLFAWNLIGVVFCLVTGFQGYFYSGIVSKWYGYTAENSMLANVSIFLFLIIPVTLSAIIAYQAIQTNAARIYRSVFSIFVSSEIMGFTLDAILPAFGLYIYAESAAIFLFIITMTLFRANAAISQTEMDLPEILEQLVQQMNDGVVVLNSNEEIEFINDAAAKMFGIGRKAILKKSVAQILPELMPISEMQNIPIEIKSTGVSTSASVSSLYANNIFIGYRIDLADLSKSLKLRRQNSLLEKSFQDSLNSINTRYFKLQEHFRKQSQFLESLLNYLPLRLWSKESVGAYSQQNKKDVAVRGNKISQVENPPFTDLERQAMTASGKIIVHQEVTLDKTGKKHWEKQTFVPMYSENQQVSGVLGLIEDTTEFHALEEERNQLKENLRQASNFDAMSNVAGGLAHDFNNILSGIIGYRDLAESTLPQIPETVRVGKYLEKMKTSLTNATDLVKRTYDQLKAQVDGQEKSFTQFKVSVVFDEVRDTLAATLPQNIQIVKNANEDAIAYGSPTDFHRIMLNMGKNAILAMPNGGTLTYRSQKCELSEQIVTPYSTIPAGEYQFITVQDTGSGMTPDVVSHIFTPYFTTRAQGQGMGIGLSAAMQLIKRANAYLDLETIIGKGTTFKLYWPLNKNMENPTHG</sequence>
<feature type="transmembrane region" description="Helical" evidence="10">
    <location>
        <begin position="112"/>
        <end position="135"/>
    </location>
</feature>
<dbReference type="InterPro" id="IPR003661">
    <property type="entry name" value="HisK_dim/P_dom"/>
</dbReference>
<evidence type="ECO:0000256" key="4">
    <source>
        <dbReference type="ARBA" id="ARBA00022679"/>
    </source>
</evidence>
<dbReference type="Gene3D" id="3.30.565.10">
    <property type="entry name" value="Histidine kinase-like ATPase, C-terminal domain"/>
    <property type="match status" value="1"/>
</dbReference>
<comment type="caution">
    <text evidence="13">The sequence shown here is derived from an EMBL/GenBank/DDBJ whole genome shotgun (WGS) entry which is preliminary data.</text>
</comment>
<organism evidence="13 14">
    <name type="scientific">Hallerella porci</name>
    <dbReference type="NCBI Taxonomy" id="1945871"/>
    <lineage>
        <taxon>Bacteria</taxon>
        <taxon>Pseudomonadati</taxon>
        <taxon>Fibrobacterota</taxon>
        <taxon>Fibrobacteria</taxon>
        <taxon>Fibrobacterales</taxon>
        <taxon>Fibrobacteraceae</taxon>
        <taxon>Hallerella</taxon>
    </lineage>
</organism>
<keyword evidence="4" id="KW-0808">Transferase</keyword>
<keyword evidence="9" id="KW-0175">Coiled coil</keyword>
<dbReference type="PRINTS" id="PR00344">
    <property type="entry name" value="BCTRLSENSOR"/>
</dbReference>
<dbReference type="Proteomes" id="UP000245523">
    <property type="component" value="Unassembled WGS sequence"/>
</dbReference>
<evidence type="ECO:0000256" key="9">
    <source>
        <dbReference type="SAM" id="Coils"/>
    </source>
</evidence>
<dbReference type="SMART" id="SM00387">
    <property type="entry name" value="HATPase_c"/>
    <property type="match status" value="1"/>
</dbReference>
<feature type="domain" description="Histidine kinase" evidence="11">
    <location>
        <begin position="511"/>
        <end position="740"/>
    </location>
</feature>
<evidence type="ECO:0000313" key="14">
    <source>
        <dbReference type="Proteomes" id="UP000245523"/>
    </source>
</evidence>
<dbReference type="CDD" id="cd00082">
    <property type="entry name" value="HisKA"/>
    <property type="match status" value="1"/>
</dbReference>
<evidence type="ECO:0000256" key="7">
    <source>
        <dbReference type="ARBA" id="ARBA00022840"/>
    </source>
</evidence>